<dbReference type="AlphaFoldDB" id="A0A6I8QME4"/>
<dbReference type="InParanoid" id="A0A6I8QME4"/>
<name>A0A6I8QME4_XENTR</name>
<dbReference type="FunCoup" id="A0A6I8QME4">
    <property type="interactions" value="5"/>
</dbReference>
<dbReference type="PANTHER" id="PTHR36288">
    <property type="entry name" value="SIMILAR TO RIKEN CDNA A930018P22"/>
    <property type="match status" value="1"/>
</dbReference>
<accession>A0A6I8QME4</accession>
<reference evidence="1" key="2">
    <citation type="submission" date="2020-05" db="UniProtKB">
        <authorList>
            <consortium name="Ensembl"/>
        </authorList>
    </citation>
    <scope>IDENTIFICATION</scope>
</reference>
<organism evidence="1">
    <name type="scientific">Xenopus tropicalis</name>
    <name type="common">Western clawed frog</name>
    <name type="synonym">Silurana tropicalis</name>
    <dbReference type="NCBI Taxonomy" id="8364"/>
    <lineage>
        <taxon>Eukaryota</taxon>
        <taxon>Metazoa</taxon>
        <taxon>Chordata</taxon>
        <taxon>Craniata</taxon>
        <taxon>Vertebrata</taxon>
        <taxon>Euteleostomi</taxon>
        <taxon>Amphibia</taxon>
        <taxon>Batrachia</taxon>
        <taxon>Anura</taxon>
        <taxon>Pipoidea</taxon>
        <taxon>Pipidae</taxon>
        <taxon>Xenopodinae</taxon>
        <taxon>Xenopus</taxon>
        <taxon>Silurana</taxon>
    </lineage>
</organism>
<evidence type="ECO:0000313" key="1">
    <source>
        <dbReference type="Ensembl" id="ENSXETP00000074197"/>
    </source>
</evidence>
<sequence length="158" mass="17118">AVSSAGRYRVCISASGKMSQKPLDFFPSLYDKSSSTPSEDIFSTWKKIWAALKEGSRCMKEAELSPPWPSGLAKISYDPLTFFSSTQCRGATPNYIDLGDISDLQFQMKEEELLKIIGEEPGPENCKKQSHLLKGLSDSLAVGIAGRAPCGGLGYAPC</sequence>
<dbReference type="PANTHER" id="PTHR36288:SF1">
    <property type="entry name" value="SIMILAR TO RIKEN CDNA A930018P22"/>
    <property type="match status" value="1"/>
</dbReference>
<reference evidence="1" key="1">
    <citation type="journal article" date="2010" name="Science">
        <title>The genome of the Western clawed frog Xenopus tropicalis.</title>
        <authorList>
            <person name="Hellsten U."/>
            <person name="Harland R.M."/>
            <person name="Gilchrist M.J."/>
            <person name="Hendrix D."/>
            <person name="Jurka J."/>
            <person name="Kapitonov V."/>
            <person name="Ovcharenko I."/>
            <person name="Putnam N.H."/>
            <person name="Shu S."/>
            <person name="Taher L."/>
            <person name="Blitz I.L."/>
            <person name="Blumberg B."/>
            <person name="Dichmann D.S."/>
            <person name="Dubchak I."/>
            <person name="Amaya E."/>
            <person name="Detter J.C."/>
            <person name="Fletcher R."/>
            <person name="Gerhard D.S."/>
            <person name="Goodstein D."/>
            <person name="Graves T."/>
            <person name="Grigoriev I.V."/>
            <person name="Grimwood J."/>
            <person name="Kawashima T."/>
            <person name="Lindquist E."/>
            <person name="Lucas S.M."/>
            <person name="Mead P.E."/>
            <person name="Mitros T."/>
            <person name="Ogino H."/>
            <person name="Ohta Y."/>
            <person name="Poliakov A.V."/>
            <person name="Pollet N."/>
            <person name="Robert J."/>
            <person name="Salamov A."/>
            <person name="Sater A.K."/>
            <person name="Schmutz J."/>
            <person name="Terry A."/>
            <person name="Vize P.D."/>
            <person name="Warren W.C."/>
            <person name="Wells D."/>
            <person name="Wills A."/>
            <person name="Wilson R.K."/>
            <person name="Zimmerman L.B."/>
            <person name="Zorn A.M."/>
            <person name="Grainger R."/>
            <person name="Grammer T."/>
            <person name="Khokha M.K."/>
            <person name="Richardson P.M."/>
            <person name="Rokhsar D.S."/>
        </authorList>
    </citation>
    <scope>NUCLEOTIDE SEQUENCE [LARGE SCALE GENOMIC DNA]</scope>
    <source>
        <strain evidence="1">Nigerian</strain>
    </source>
</reference>
<dbReference type="Bgee" id="ENSXETG00000040644">
    <property type="expression patterns" value="Expressed in testis"/>
</dbReference>
<protein>
    <submittedName>
        <fullName evidence="1">Uncharacterized protein</fullName>
    </submittedName>
</protein>
<dbReference type="InterPro" id="IPR040027">
    <property type="entry name" value="C11orf91-like"/>
</dbReference>
<dbReference type="Ensembl" id="ENSXETT00000072642">
    <property type="protein sequence ID" value="ENSXETP00000074197"/>
    <property type="gene ID" value="ENSXETG00000040644"/>
</dbReference>
<proteinExistence type="predicted"/>